<keyword evidence="7" id="KW-0472">Membrane</keyword>
<comment type="similarity">
    <text evidence="2">Belongs to the CYYR1 family.</text>
</comment>
<keyword evidence="5 8" id="KW-0732">Signal</keyword>
<dbReference type="AlphaFoldDB" id="A0A8I5ZXB2"/>
<dbReference type="Pfam" id="PF10873">
    <property type="entry name" value="CYYR1"/>
    <property type="match status" value="1"/>
</dbReference>
<reference evidence="9" key="2">
    <citation type="submission" date="2025-08" db="UniProtKB">
        <authorList>
            <consortium name="Ensembl"/>
        </authorList>
    </citation>
    <scope>IDENTIFICATION</scope>
    <source>
        <strain evidence="9">Brown Norway</strain>
    </source>
</reference>
<accession>A0A8I5ZXB2</accession>
<evidence type="ECO:0000256" key="1">
    <source>
        <dbReference type="ARBA" id="ARBA00004479"/>
    </source>
</evidence>
<evidence type="ECO:0000256" key="4">
    <source>
        <dbReference type="ARBA" id="ARBA00022692"/>
    </source>
</evidence>
<name>A0A8I5ZXB2_RAT</name>
<evidence type="ECO:0000256" key="3">
    <source>
        <dbReference type="ARBA" id="ARBA00016494"/>
    </source>
</evidence>
<dbReference type="GO" id="GO:0016020">
    <property type="term" value="C:membrane"/>
    <property type="evidence" value="ECO:0007669"/>
    <property type="project" value="UniProtKB-SubCell"/>
</dbReference>
<evidence type="ECO:0000313" key="11">
    <source>
        <dbReference type="RGD" id="1359578"/>
    </source>
</evidence>
<keyword evidence="6" id="KW-1133">Transmembrane helix</keyword>
<reference evidence="9" key="1">
    <citation type="submission" date="2024-01" db="EMBL/GenBank/DDBJ databases">
        <title>GRCr8: a new rat reference genome assembly contstructed from accurate long reads and long range scaffolding.</title>
        <authorList>
            <person name="Doris P.A."/>
            <person name="Kalbfleisch T."/>
            <person name="Li K."/>
            <person name="Howe K."/>
            <person name="Wood J."/>
        </authorList>
    </citation>
    <scope>NUCLEOTIDE SEQUENCE [LARGE SCALE GENOMIC DNA]</scope>
    <source>
        <strain evidence="9">Brown Norway</strain>
    </source>
</reference>
<evidence type="ECO:0000256" key="2">
    <source>
        <dbReference type="ARBA" id="ARBA00009401"/>
    </source>
</evidence>
<feature type="chain" id="PRO_5035148829" description="Cysteine and tyrosine-rich protein 1" evidence="8">
    <location>
        <begin position="30"/>
        <end position="68"/>
    </location>
</feature>
<dbReference type="Ensembl" id="ENSRNOT00000120065.2">
    <property type="protein sequence ID" value="ENSRNOP00000082484.1"/>
    <property type="gene ID" value="ENSRNOG00000001544.9"/>
</dbReference>
<reference evidence="9" key="3">
    <citation type="submission" date="2025-09" db="UniProtKB">
        <authorList>
            <consortium name="Ensembl"/>
        </authorList>
    </citation>
    <scope>IDENTIFICATION</scope>
    <source>
        <strain evidence="9">Brown Norway</strain>
    </source>
</reference>
<feature type="signal peptide" evidence="8">
    <location>
        <begin position="1"/>
        <end position="29"/>
    </location>
</feature>
<evidence type="ECO:0000256" key="8">
    <source>
        <dbReference type="SAM" id="SignalP"/>
    </source>
</evidence>
<keyword evidence="4" id="KW-0812">Transmembrane</keyword>
<protein>
    <recommendedName>
        <fullName evidence="3">Cysteine and tyrosine-rich protein 1</fullName>
    </recommendedName>
</protein>
<evidence type="ECO:0000256" key="5">
    <source>
        <dbReference type="ARBA" id="ARBA00022729"/>
    </source>
</evidence>
<evidence type="ECO:0000256" key="7">
    <source>
        <dbReference type="ARBA" id="ARBA00023136"/>
    </source>
</evidence>
<dbReference type="PANTHER" id="PTHR38490:SF1">
    <property type="entry name" value="CYSTEINE AND TYROSINE-RICH PROTEIN 1"/>
    <property type="match status" value="1"/>
</dbReference>
<gene>
    <name evidence="9 11" type="primary">Cyyr1</name>
</gene>
<dbReference type="Proteomes" id="UP000002494">
    <property type="component" value="Chromosome 11"/>
</dbReference>
<dbReference type="GeneTree" id="ENSGT00500000044986"/>
<evidence type="ECO:0000313" key="9">
    <source>
        <dbReference type="Ensembl" id="ENSRNOP00000082484.1"/>
    </source>
</evidence>
<evidence type="ECO:0000256" key="6">
    <source>
        <dbReference type="ARBA" id="ARBA00022989"/>
    </source>
</evidence>
<sequence>MDALRLPRRLGVLLWKVVLLFVYAEDCRAQCGKDCRAYCCNGSTPHCCSYYAYIGSILSLKMGILPEL</sequence>
<keyword evidence="10" id="KW-1185">Reference proteome</keyword>
<proteinExistence type="inferred from homology"/>
<dbReference type="RGD" id="1359578">
    <property type="gene designation" value="Cyyr1"/>
</dbReference>
<organism evidence="9 10">
    <name type="scientific">Rattus norvegicus</name>
    <name type="common">Rat</name>
    <dbReference type="NCBI Taxonomy" id="10116"/>
    <lineage>
        <taxon>Eukaryota</taxon>
        <taxon>Metazoa</taxon>
        <taxon>Chordata</taxon>
        <taxon>Craniata</taxon>
        <taxon>Vertebrata</taxon>
        <taxon>Euteleostomi</taxon>
        <taxon>Mammalia</taxon>
        <taxon>Eutheria</taxon>
        <taxon>Euarchontoglires</taxon>
        <taxon>Glires</taxon>
        <taxon>Rodentia</taxon>
        <taxon>Myomorpha</taxon>
        <taxon>Muroidea</taxon>
        <taxon>Muridae</taxon>
        <taxon>Murinae</taxon>
        <taxon>Rattus</taxon>
    </lineage>
</organism>
<dbReference type="PANTHER" id="PTHR38490">
    <property type="entry name" value="CYSTEINE AND TYROSINE-RICH PROTEIN 1"/>
    <property type="match status" value="1"/>
</dbReference>
<comment type="subcellular location">
    <subcellularLocation>
        <location evidence="1">Membrane</location>
        <topology evidence="1">Single-pass type I membrane protein</topology>
    </subcellularLocation>
</comment>
<dbReference type="InterPro" id="IPR022640">
    <property type="entry name" value="CYYR1"/>
</dbReference>
<evidence type="ECO:0000313" key="10">
    <source>
        <dbReference type="Proteomes" id="UP000002494"/>
    </source>
</evidence>